<dbReference type="EMBL" id="LR778301">
    <property type="protein sequence ID" value="CAB1368601.1"/>
    <property type="molecule type" value="Genomic_DNA"/>
</dbReference>
<organism evidence="1 2">
    <name type="scientific">Denitratisoma oestradiolicum</name>
    <dbReference type="NCBI Taxonomy" id="311182"/>
    <lineage>
        <taxon>Bacteria</taxon>
        <taxon>Pseudomonadati</taxon>
        <taxon>Pseudomonadota</taxon>
        <taxon>Betaproteobacteria</taxon>
        <taxon>Nitrosomonadales</taxon>
        <taxon>Sterolibacteriaceae</taxon>
        <taxon>Denitratisoma</taxon>
    </lineage>
</organism>
<accession>A0A6S6XRK2</accession>
<evidence type="ECO:0000313" key="1">
    <source>
        <dbReference type="EMBL" id="CAB1368601.1"/>
    </source>
</evidence>
<sequence>MKQSVSLIPAPTVTQPGGYVPVAYADRSTPRTALAEIAVEAVGKGWKITLAWACGKPVQDIARETDKFVDACAVLAPQAADAPWMTMGAPGKAVEGLLWRPDKSAPFLIQAEGLGSVKRTVAPASAKVTGEWRNGRWQVMFELPEWPALEKQRQIALAVWQGQEQERAGLKSISPGWLAVE</sequence>
<reference evidence="1 2" key="1">
    <citation type="submission" date="2020-03" db="EMBL/GenBank/DDBJ databases">
        <authorList>
            <consortium name="Genoscope - CEA"/>
            <person name="William W."/>
        </authorList>
    </citation>
    <scope>NUCLEOTIDE SEQUENCE [LARGE SCALE GENOMIC DNA]</scope>
    <source>
        <strain evidence="2">DSM 16959</strain>
    </source>
</reference>
<proteinExistence type="predicted"/>
<name>A0A6S6XRK2_9PROT</name>
<dbReference type="RefSeq" id="WP_145769703.1">
    <property type="nucleotide sequence ID" value="NZ_LR778301.1"/>
</dbReference>
<dbReference type="Proteomes" id="UP000515733">
    <property type="component" value="Chromosome"/>
</dbReference>
<dbReference type="AlphaFoldDB" id="A0A6S6XRK2"/>
<dbReference type="Gene3D" id="2.60.40.1190">
    <property type="match status" value="1"/>
</dbReference>
<dbReference type="KEGG" id="doe:DENOEST_1436"/>
<dbReference type="OrthoDB" id="9772663at2"/>
<keyword evidence="2" id="KW-1185">Reference proteome</keyword>
<evidence type="ECO:0000313" key="2">
    <source>
        <dbReference type="Proteomes" id="UP000515733"/>
    </source>
</evidence>
<protein>
    <submittedName>
        <fullName evidence="1">Putative steroid C25 dehydrogenase-like gamma-subunit</fullName>
    </submittedName>
</protein>
<gene>
    <name evidence="1" type="primary">s25dC</name>
    <name evidence="1" type="ORF">DENOEST_1436</name>
</gene>